<evidence type="ECO:0008006" key="4">
    <source>
        <dbReference type="Google" id="ProtNLM"/>
    </source>
</evidence>
<feature type="region of interest" description="Disordered" evidence="1">
    <location>
        <begin position="379"/>
        <end position="421"/>
    </location>
</feature>
<dbReference type="Proteomes" id="UP001176517">
    <property type="component" value="Unassembled WGS sequence"/>
</dbReference>
<dbReference type="AlphaFoldDB" id="A0AAN6JP61"/>
<accession>A0AAN6JP61</accession>
<feature type="compositionally biased region" description="Basic and acidic residues" evidence="1">
    <location>
        <begin position="391"/>
        <end position="408"/>
    </location>
</feature>
<keyword evidence="3" id="KW-1185">Reference proteome</keyword>
<proteinExistence type="predicted"/>
<evidence type="ECO:0000256" key="1">
    <source>
        <dbReference type="SAM" id="MobiDB-lite"/>
    </source>
</evidence>
<sequence>MGGLKIAISTDSNSIFIRPNEPDLSPEHLNVFITIATDKNPPPKLQTLSLSLTGNESLQFPIGYFEQNVTLGMDTLIPEAADLILKPNSVYTFSTFFPIDHRIAGYQRCKYGRLYHRLNVKATCPGFLSSNIFKASKCLWLVPYPNDDSAFIYSYTAQGFSEGLGPVLLSMNSAHLTVGGYMRVLAELPESASNVEVIRLQANLLQRITIRSRRRPNMQDTPPEQRFTFLEVKGDEIKKGNWITRLPNDHAARPTSLLQDQLGITVAHEIEVRIQFRVKHAEDDQPLHTYRLTWPVDLPACCFQFASMALPPYSKIDPNPVPEIPREQNQGHESFSHCVCGESMDYLLKVEATLAAGHNAGLSYIDRRQLHREVRMKVAASANPGTPGSPRKPDDFQWERRESEEDLCRLNSSTGSQEEAQ</sequence>
<name>A0AAN6JP61_9BASI</name>
<dbReference type="EMBL" id="JAPDMZ010000248">
    <property type="protein sequence ID" value="KAK0545076.1"/>
    <property type="molecule type" value="Genomic_DNA"/>
</dbReference>
<feature type="compositionally biased region" description="Polar residues" evidence="1">
    <location>
        <begin position="410"/>
        <end position="421"/>
    </location>
</feature>
<reference evidence="2" key="1">
    <citation type="journal article" date="2023" name="PhytoFront">
        <title>Draft Genome Resources of Seven Strains of Tilletia horrida, Causal Agent of Kernel Smut of Rice.</title>
        <authorList>
            <person name="Khanal S."/>
            <person name="Antony Babu S."/>
            <person name="Zhou X.G."/>
        </authorList>
    </citation>
    <scope>NUCLEOTIDE SEQUENCE</scope>
    <source>
        <strain evidence="2">TX6</strain>
    </source>
</reference>
<gene>
    <name evidence="2" type="ORF">OC846_005814</name>
</gene>
<organism evidence="2 3">
    <name type="scientific">Tilletia horrida</name>
    <dbReference type="NCBI Taxonomy" id="155126"/>
    <lineage>
        <taxon>Eukaryota</taxon>
        <taxon>Fungi</taxon>
        <taxon>Dikarya</taxon>
        <taxon>Basidiomycota</taxon>
        <taxon>Ustilaginomycotina</taxon>
        <taxon>Exobasidiomycetes</taxon>
        <taxon>Tilletiales</taxon>
        <taxon>Tilletiaceae</taxon>
        <taxon>Tilletia</taxon>
    </lineage>
</organism>
<comment type="caution">
    <text evidence="2">The sequence shown here is derived from an EMBL/GenBank/DDBJ whole genome shotgun (WGS) entry which is preliminary data.</text>
</comment>
<evidence type="ECO:0000313" key="3">
    <source>
        <dbReference type="Proteomes" id="UP001176517"/>
    </source>
</evidence>
<evidence type="ECO:0000313" key="2">
    <source>
        <dbReference type="EMBL" id="KAK0545076.1"/>
    </source>
</evidence>
<protein>
    <recommendedName>
        <fullName evidence="4">Arrestin-like N-terminal domain-containing protein</fullName>
    </recommendedName>
</protein>